<dbReference type="SUPFAM" id="SSF56112">
    <property type="entry name" value="Protein kinase-like (PK-like)"/>
    <property type="match status" value="1"/>
</dbReference>
<dbReference type="Gene3D" id="3.30.200.20">
    <property type="entry name" value="Phosphorylase Kinase, domain 1"/>
    <property type="match status" value="1"/>
</dbReference>
<feature type="compositionally biased region" description="Polar residues" evidence="11">
    <location>
        <begin position="1"/>
        <end position="21"/>
    </location>
</feature>
<dbReference type="AlphaFoldDB" id="A0AAW1E014"/>
<keyword evidence="2 10" id="KW-0723">Serine/threonine-protein kinase</keyword>
<evidence type="ECO:0000256" key="3">
    <source>
        <dbReference type="ARBA" id="ARBA00022679"/>
    </source>
</evidence>
<dbReference type="GO" id="GO:0000245">
    <property type="term" value="P:spliceosomal complex assembly"/>
    <property type="evidence" value="ECO:0007669"/>
    <property type="project" value="TreeGrafter"/>
</dbReference>
<feature type="domain" description="Protein kinase" evidence="12">
    <location>
        <begin position="63"/>
        <end position="404"/>
    </location>
</feature>
<evidence type="ECO:0000256" key="4">
    <source>
        <dbReference type="ARBA" id="ARBA00022741"/>
    </source>
</evidence>
<comment type="catalytic activity">
    <reaction evidence="7">
        <text>L-threonyl-[protein] + ATP = O-phospho-L-threonyl-[protein] + ADP + H(+)</text>
        <dbReference type="Rhea" id="RHEA:46608"/>
        <dbReference type="Rhea" id="RHEA-COMP:11060"/>
        <dbReference type="Rhea" id="RHEA-COMP:11605"/>
        <dbReference type="ChEBI" id="CHEBI:15378"/>
        <dbReference type="ChEBI" id="CHEBI:30013"/>
        <dbReference type="ChEBI" id="CHEBI:30616"/>
        <dbReference type="ChEBI" id="CHEBI:61977"/>
        <dbReference type="ChEBI" id="CHEBI:456216"/>
        <dbReference type="EC" id="2.7.11.1"/>
    </reaction>
</comment>
<keyword evidence="6 9" id="KW-0067">ATP-binding</keyword>
<dbReference type="PROSITE" id="PS00107">
    <property type="entry name" value="PROTEIN_KINASE_ATP"/>
    <property type="match status" value="1"/>
</dbReference>
<dbReference type="EMBL" id="JBCEZU010000586">
    <property type="protein sequence ID" value="KAK9515974.1"/>
    <property type="molecule type" value="Genomic_DNA"/>
</dbReference>
<dbReference type="GO" id="GO:0004674">
    <property type="term" value="F:protein serine/threonine kinase activity"/>
    <property type="evidence" value="ECO:0007669"/>
    <property type="project" value="UniProtKB-KW"/>
</dbReference>
<evidence type="ECO:0000256" key="8">
    <source>
        <dbReference type="ARBA" id="ARBA00048679"/>
    </source>
</evidence>
<comment type="similarity">
    <text evidence="10">Belongs to the protein kinase superfamily.</text>
</comment>
<dbReference type="InterPro" id="IPR000719">
    <property type="entry name" value="Prot_kinase_dom"/>
</dbReference>
<evidence type="ECO:0000256" key="10">
    <source>
        <dbReference type="RuleBase" id="RU000304"/>
    </source>
</evidence>
<dbReference type="PANTHER" id="PTHR47634:SF24">
    <property type="entry name" value="SRSF PROTEIN KINASE 3-LIKE ISOFORM X1"/>
    <property type="match status" value="1"/>
</dbReference>
<dbReference type="GO" id="GO:0050684">
    <property type="term" value="P:regulation of mRNA processing"/>
    <property type="evidence" value="ECO:0007669"/>
    <property type="project" value="TreeGrafter"/>
</dbReference>
<dbReference type="GO" id="GO:0005737">
    <property type="term" value="C:cytoplasm"/>
    <property type="evidence" value="ECO:0007669"/>
    <property type="project" value="TreeGrafter"/>
</dbReference>
<evidence type="ECO:0000313" key="14">
    <source>
        <dbReference type="Proteomes" id="UP001488805"/>
    </source>
</evidence>
<feature type="binding site" evidence="9">
    <location>
        <position position="92"/>
    </location>
    <ligand>
        <name>ATP</name>
        <dbReference type="ChEBI" id="CHEBI:30616"/>
    </ligand>
</feature>
<comment type="catalytic activity">
    <reaction evidence="8">
        <text>L-seryl-[protein] + ATP = O-phospho-L-seryl-[protein] + ADP + H(+)</text>
        <dbReference type="Rhea" id="RHEA:17989"/>
        <dbReference type="Rhea" id="RHEA-COMP:9863"/>
        <dbReference type="Rhea" id="RHEA-COMP:11604"/>
        <dbReference type="ChEBI" id="CHEBI:15378"/>
        <dbReference type="ChEBI" id="CHEBI:29999"/>
        <dbReference type="ChEBI" id="CHEBI:30616"/>
        <dbReference type="ChEBI" id="CHEBI:83421"/>
        <dbReference type="ChEBI" id="CHEBI:456216"/>
        <dbReference type="EC" id="2.7.11.1"/>
    </reaction>
</comment>
<evidence type="ECO:0000256" key="5">
    <source>
        <dbReference type="ARBA" id="ARBA00022777"/>
    </source>
</evidence>
<evidence type="ECO:0000256" key="9">
    <source>
        <dbReference type="PROSITE-ProRule" id="PRU10141"/>
    </source>
</evidence>
<dbReference type="SMART" id="SM00220">
    <property type="entry name" value="S_TKc"/>
    <property type="match status" value="1"/>
</dbReference>
<dbReference type="InterPro" id="IPR017441">
    <property type="entry name" value="Protein_kinase_ATP_BS"/>
</dbReference>
<evidence type="ECO:0000256" key="2">
    <source>
        <dbReference type="ARBA" id="ARBA00022527"/>
    </source>
</evidence>
<dbReference type="FunFam" id="1.10.510.10:FF:000275">
    <property type="entry name" value="SRSF protein kinase 2 isoform X3"/>
    <property type="match status" value="1"/>
</dbReference>
<reference evidence="13 14" key="1">
    <citation type="journal article" date="2024" name="Genome Biol. Evol.">
        <title>Chromosome-level genome assembly of the viviparous eelpout Zoarces viviparus.</title>
        <authorList>
            <person name="Fuhrmann N."/>
            <person name="Brasseur M.V."/>
            <person name="Bakowski C.E."/>
            <person name="Podsiadlowski L."/>
            <person name="Prost S."/>
            <person name="Krehenwinkel H."/>
            <person name="Mayer C."/>
        </authorList>
    </citation>
    <scope>NUCLEOTIDE SEQUENCE [LARGE SCALE GENOMIC DNA]</scope>
    <source>
        <strain evidence="13">NO-MEL_2022_Ind0_liver</strain>
    </source>
</reference>
<evidence type="ECO:0000256" key="1">
    <source>
        <dbReference type="ARBA" id="ARBA00012513"/>
    </source>
</evidence>
<dbReference type="InterPro" id="IPR011009">
    <property type="entry name" value="Kinase-like_dom_sf"/>
</dbReference>
<dbReference type="InterPro" id="IPR051334">
    <property type="entry name" value="SRPK"/>
</dbReference>
<dbReference type="InterPro" id="IPR008271">
    <property type="entry name" value="Ser/Thr_kinase_AS"/>
</dbReference>
<evidence type="ECO:0000259" key="12">
    <source>
        <dbReference type="PROSITE" id="PS50011"/>
    </source>
</evidence>
<accession>A0AAW1E014</accession>
<dbReference type="FunFam" id="3.30.200.20:FF:000770">
    <property type="entry name" value="SRSF protein kinase 2"/>
    <property type="match status" value="1"/>
</dbReference>
<dbReference type="GO" id="GO:0005524">
    <property type="term" value="F:ATP binding"/>
    <property type="evidence" value="ECO:0007669"/>
    <property type="project" value="UniProtKB-UniRule"/>
</dbReference>
<evidence type="ECO:0000256" key="6">
    <source>
        <dbReference type="ARBA" id="ARBA00022840"/>
    </source>
</evidence>
<gene>
    <name evidence="13" type="ORF">VZT92_026570</name>
</gene>
<dbReference type="EC" id="2.7.11.1" evidence="1"/>
<keyword evidence="5" id="KW-0418">Kinase</keyword>
<keyword evidence="14" id="KW-1185">Reference proteome</keyword>
<keyword evidence="3" id="KW-0808">Transferase</keyword>
<proteinExistence type="inferred from homology"/>
<name>A0AAW1E014_ZOAVI</name>
<keyword evidence="4 9" id="KW-0547">Nucleotide-binding</keyword>
<dbReference type="CDD" id="cd14136">
    <property type="entry name" value="STKc_SRPK"/>
    <property type="match status" value="1"/>
</dbReference>
<protein>
    <recommendedName>
        <fullName evidence="1">non-specific serine/threonine protein kinase</fullName>
        <ecNumber evidence="1">2.7.11.1</ecNumber>
    </recommendedName>
</protein>
<feature type="compositionally biased region" description="Basic and acidic residues" evidence="11">
    <location>
        <begin position="24"/>
        <end position="37"/>
    </location>
</feature>
<feature type="region of interest" description="Disordered" evidence="11">
    <location>
        <begin position="1"/>
        <end position="47"/>
    </location>
</feature>
<evidence type="ECO:0000256" key="11">
    <source>
        <dbReference type="SAM" id="MobiDB-lite"/>
    </source>
</evidence>
<dbReference type="PANTHER" id="PTHR47634">
    <property type="entry name" value="PROTEIN KINASE DOMAIN-CONTAINING PROTEIN-RELATED"/>
    <property type="match status" value="1"/>
</dbReference>
<organism evidence="13 14">
    <name type="scientific">Zoarces viviparus</name>
    <name type="common">Viviparous eelpout</name>
    <name type="synonym">Blennius viviparus</name>
    <dbReference type="NCBI Taxonomy" id="48416"/>
    <lineage>
        <taxon>Eukaryota</taxon>
        <taxon>Metazoa</taxon>
        <taxon>Chordata</taxon>
        <taxon>Craniata</taxon>
        <taxon>Vertebrata</taxon>
        <taxon>Euteleostomi</taxon>
        <taxon>Actinopterygii</taxon>
        <taxon>Neopterygii</taxon>
        <taxon>Teleostei</taxon>
        <taxon>Neoteleostei</taxon>
        <taxon>Acanthomorphata</taxon>
        <taxon>Eupercaria</taxon>
        <taxon>Perciformes</taxon>
        <taxon>Cottioidei</taxon>
        <taxon>Zoarcales</taxon>
        <taxon>Zoarcidae</taxon>
        <taxon>Zoarcinae</taxon>
        <taxon>Zoarces</taxon>
    </lineage>
</organism>
<sequence>MQRSPHSTHNTAQQTHASLNNFEARGRHEQLDPKDSQDSEDPGEYCSGGYHPVQIGDTFNRRYQVLSKLGWGYYSTVWLCLDLRLGWRVAVKVLKSGAGFTQAGQDELALLRCAGGPTSRHPSSRRIVQLLDEFKLAGVNGVHMCLVMELLGSDLRSVLGAPGLMRPSVKQILTQVLQGLDCLHTWCKIIHTDVKPENILLCLEEQSHKVPAGDSSSSYVLTGKEAKSTEKEQVKPYSLKEIRVKIADLGSSCWVYKHFCEEIQTRQYRSLEVLLGSQYGPPADIWSVACMAFELVTGDSLFEPRARESISLKEDHIAQIMELLGKIPPAVALSGKYSAEYFNRRGDLRQFGPLRLWSLFDVLVEKYHFLLEEATGFSDFVLRMLDYHPERRATAAQCLRHPWLTS</sequence>
<dbReference type="PROSITE" id="PS50011">
    <property type="entry name" value="PROTEIN_KINASE_DOM"/>
    <property type="match status" value="1"/>
</dbReference>
<evidence type="ECO:0000256" key="7">
    <source>
        <dbReference type="ARBA" id="ARBA00047899"/>
    </source>
</evidence>
<dbReference type="Gene3D" id="1.10.510.10">
    <property type="entry name" value="Transferase(Phosphotransferase) domain 1"/>
    <property type="match status" value="1"/>
</dbReference>
<dbReference type="GO" id="GO:0035556">
    <property type="term" value="P:intracellular signal transduction"/>
    <property type="evidence" value="ECO:0007669"/>
    <property type="project" value="TreeGrafter"/>
</dbReference>
<dbReference type="Proteomes" id="UP001488805">
    <property type="component" value="Unassembled WGS sequence"/>
</dbReference>
<dbReference type="PROSITE" id="PS00108">
    <property type="entry name" value="PROTEIN_KINASE_ST"/>
    <property type="match status" value="1"/>
</dbReference>
<comment type="caution">
    <text evidence="13">The sequence shown here is derived from an EMBL/GenBank/DDBJ whole genome shotgun (WGS) entry which is preliminary data.</text>
</comment>
<evidence type="ECO:0000313" key="13">
    <source>
        <dbReference type="EMBL" id="KAK9515974.1"/>
    </source>
</evidence>
<dbReference type="GO" id="GO:0005634">
    <property type="term" value="C:nucleus"/>
    <property type="evidence" value="ECO:0007669"/>
    <property type="project" value="TreeGrafter"/>
</dbReference>
<dbReference type="Pfam" id="PF00069">
    <property type="entry name" value="Pkinase"/>
    <property type="match status" value="1"/>
</dbReference>